<dbReference type="GO" id="GO:0000938">
    <property type="term" value="C:GARP complex"/>
    <property type="evidence" value="ECO:0007669"/>
    <property type="project" value="TreeGrafter"/>
</dbReference>
<organism evidence="2 3">
    <name type="scientific">Strigomonas culicis</name>
    <dbReference type="NCBI Taxonomy" id="28005"/>
    <lineage>
        <taxon>Eukaryota</taxon>
        <taxon>Discoba</taxon>
        <taxon>Euglenozoa</taxon>
        <taxon>Kinetoplastea</taxon>
        <taxon>Metakinetoplastina</taxon>
        <taxon>Trypanosomatida</taxon>
        <taxon>Trypanosomatidae</taxon>
        <taxon>Strigomonadinae</taxon>
        <taxon>Strigomonas</taxon>
    </lineage>
</organism>
<accession>S9UWM6</accession>
<sequence length="845" mass="93809">MSALYTKTTSAAAAGATESAVEALRQMKEIDDLIGSESDHGMFNSYLRSTEDLEALVRQHDQALQSLRDEFIQDHVNEADSICQLYNELNDCDKKIVGFEEEIVEFLRKLEESANDIVHMQTNTDVLVRSITHRRQVSNKIHEVYTVLQECDAFCEDIANKEVDRTYLSNLREVVHKLSFLSQNKAIQGSPVDNELRPKLTRAAQKAGDKLRRYLSRSISALAECRSVAELEQQQQVLEQTAQYAFRFLLLFNIPIARELTALYVKSMSGVFVKWFRALVAEMVEAAEVHAHPLEPVITAEQTTDMLSNRDAGAPRGNQAHPAPISFPARVLPRRERSVSQHMRGLADTQGARPNQVSIRSLQSATFEDEVKAVTSLRVKYGKLHVDEKRAAELSATNSFTWRFARALQSIGNVCTSECHFIGNFFCVAGNTEGSEDYNSSEKIARSVLASAISAVESAITEDVPLVSSREVVLASLRALEVVKQYLCTSLDPIPLLLLSGILEITKASLKGSLRTAIQNDKLVFNFLPDLKMTAFHQAPGEGTTMDQIADNRPFAVTLAPHPIMAEAAERLGQIEFLNVAPFRCETFQGATSGVYDPHVATYVCDSAQSLLSLVARLSQRHKSKLAQSLFAAVNVSFILSSWQSLRTRNEAVLGSLLPAASDEDKSKKLHAAVYVASENVLNPLDRQLTRCLQDVVEADSDAKGTFGYLFQFAAVLDASLGAKFFENPTKTEATLPDAVSEANTLVLATQFHDGWSQQLSKLRDSVKNVTKGIFSQMRPTPQNNLQKISDTFIYSLFYMFVQRVADANTKLSVFISTFYGGNRDFDVKAVSNVTFCNEAQRLLR</sequence>
<keyword evidence="3" id="KW-1185">Reference proteome</keyword>
<dbReference type="InterPro" id="IPR048319">
    <property type="entry name" value="Vps52_CC"/>
</dbReference>
<gene>
    <name evidence="2" type="ORF">STCU_01154</name>
</gene>
<dbReference type="GO" id="GO:0032456">
    <property type="term" value="P:endocytic recycling"/>
    <property type="evidence" value="ECO:0007669"/>
    <property type="project" value="TreeGrafter"/>
</dbReference>
<dbReference type="GO" id="GO:0042147">
    <property type="term" value="P:retrograde transport, endosome to Golgi"/>
    <property type="evidence" value="ECO:0007669"/>
    <property type="project" value="TreeGrafter"/>
</dbReference>
<dbReference type="GO" id="GO:0005829">
    <property type="term" value="C:cytosol"/>
    <property type="evidence" value="ECO:0007669"/>
    <property type="project" value="GOC"/>
</dbReference>
<evidence type="ECO:0000313" key="3">
    <source>
        <dbReference type="Proteomes" id="UP000015354"/>
    </source>
</evidence>
<dbReference type="OrthoDB" id="19482at2759"/>
<evidence type="ECO:0000313" key="2">
    <source>
        <dbReference type="EMBL" id="EPY35292.1"/>
    </source>
</evidence>
<feature type="domain" description="Vps52 coiled-coil" evidence="1">
    <location>
        <begin position="74"/>
        <end position="246"/>
    </location>
</feature>
<proteinExistence type="predicted"/>
<dbReference type="GO" id="GO:0019905">
    <property type="term" value="F:syntaxin binding"/>
    <property type="evidence" value="ECO:0007669"/>
    <property type="project" value="TreeGrafter"/>
</dbReference>
<protein>
    <recommendedName>
        <fullName evidence="1">Vps52 coiled-coil domain-containing protein</fullName>
    </recommendedName>
</protein>
<dbReference type="AlphaFoldDB" id="S9UWM6"/>
<reference evidence="2 3" key="1">
    <citation type="journal article" date="2013" name="PLoS ONE">
        <title>Predicting the Proteins of Angomonas deanei, Strigomonas culicis and Their Respective Endosymbionts Reveals New Aspects of the Trypanosomatidae Family.</title>
        <authorList>
            <person name="Motta M.C."/>
            <person name="Martins A.C."/>
            <person name="de Souza S.S."/>
            <person name="Catta-Preta C.M."/>
            <person name="Silva R."/>
            <person name="Klein C.C."/>
            <person name="de Almeida L.G."/>
            <person name="de Lima Cunha O."/>
            <person name="Ciapina L.P."/>
            <person name="Brocchi M."/>
            <person name="Colabardini A.C."/>
            <person name="de Araujo Lima B."/>
            <person name="Machado C.R."/>
            <person name="de Almeida Soares C.M."/>
            <person name="Probst C.M."/>
            <person name="de Menezes C.B."/>
            <person name="Thompson C.E."/>
            <person name="Bartholomeu D.C."/>
            <person name="Gradia D.F."/>
            <person name="Pavoni D.P."/>
            <person name="Grisard E.C."/>
            <person name="Fantinatti-Garboggini F."/>
            <person name="Marchini F.K."/>
            <person name="Rodrigues-Luiz G.F."/>
            <person name="Wagner G."/>
            <person name="Goldman G.H."/>
            <person name="Fietto J.L."/>
            <person name="Elias M.C."/>
            <person name="Goldman M.H."/>
            <person name="Sagot M.F."/>
            <person name="Pereira M."/>
            <person name="Stoco P.H."/>
            <person name="de Mendonca-Neto R.P."/>
            <person name="Teixeira S.M."/>
            <person name="Maciel T.E."/>
            <person name="de Oliveira Mendes T.A."/>
            <person name="Urmenyi T.P."/>
            <person name="de Souza W."/>
            <person name="Schenkman S."/>
            <person name="de Vasconcelos A.T."/>
        </authorList>
    </citation>
    <scope>NUCLEOTIDE SEQUENCE [LARGE SCALE GENOMIC DNA]</scope>
</reference>
<dbReference type="EMBL" id="ATMH01001154">
    <property type="protein sequence ID" value="EPY35292.1"/>
    <property type="molecule type" value="Genomic_DNA"/>
</dbReference>
<dbReference type="Proteomes" id="UP000015354">
    <property type="component" value="Unassembled WGS sequence"/>
</dbReference>
<dbReference type="PANTHER" id="PTHR14190:SF7">
    <property type="entry name" value="VACUOLAR PROTEIN SORTING-ASSOCIATED PROTEIN 52 HOMOLOG"/>
    <property type="match status" value="1"/>
</dbReference>
<comment type="caution">
    <text evidence="2">The sequence shown here is derived from an EMBL/GenBank/DDBJ whole genome shotgun (WGS) entry which is preliminary data.</text>
</comment>
<dbReference type="InterPro" id="IPR007258">
    <property type="entry name" value="Vps52"/>
</dbReference>
<dbReference type="Pfam" id="PF04129">
    <property type="entry name" value="Vps52_CC"/>
    <property type="match status" value="1"/>
</dbReference>
<evidence type="ECO:0000259" key="1">
    <source>
        <dbReference type="Pfam" id="PF04129"/>
    </source>
</evidence>
<dbReference type="PANTHER" id="PTHR14190">
    <property type="entry name" value="SUPPRESSOR OF ACTIN MUTATIONS 2/VACUOLAR PROTEIN SORTING 52"/>
    <property type="match status" value="1"/>
</dbReference>
<dbReference type="GO" id="GO:0006896">
    <property type="term" value="P:Golgi to vacuole transport"/>
    <property type="evidence" value="ECO:0007669"/>
    <property type="project" value="TreeGrafter"/>
</dbReference>
<name>S9UWM6_9TRYP</name>